<gene>
    <name evidence="2" type="ORF">D1Z90_01880</name>
</gene>
<dbReference type="PANTHER" id="PTHR30336">
    <property type="entry name" value="INNER MEMBRANE PROTEIN, PROBABLE PERMEASE"/>
    <property type="match status" value="1"/>
</dbReference>
<dbReference type="Proteomes" id="UP000283255">
    <property type="component" value="Unassembled WGS sequence"/>
</dbReference>
<accession>A0A418YKJ0</accession>
<protein>
    <submittedName>
        <fullName evidence="2">YdcF family protein</fullName>
    </submittedName>
</protein>
<dbReference type="InterPro" id="IPR014729">
    <property type="entry name" value="Rossmann-like_a/b/a_fold"/>
</dbReference>
<dbReference type="Gene3D" id="3.40.50.620">
    <property type="entry name" value="HUPs"/>
    <property type="match status" value="1"/>
</dbReference>
<evidence type="ECO:0000313" key="2">
    <source>
        <dbReference type="EMBL" id="RJG51504.1"/>
    </source>
</evidence>
<dbReference type="PANTHER" id="PTHR30336:SF20">
    <property type="entry name" value="DUF218 DOMAIN-CONTAINING PROTEIN"/>
    <property type="match status" value="1"/>
</dbReference>
<dbReference type="OrthoDB" id="2216870at2"/>
<comment type="caution">
    <text evidence="2">The sequence shown here is derived from an EMBL/GenBank/DDBJ whole genome shotgun (WGS) entry which is preliminary data.</text>
</comment>
<dbReference type="InterPro" id="IPR051599">
    <property type="entry name" value="Cell_Envelope_Assoc"/>
</dbReference>
<organism evidence="2 3">
    <name type="scientific">Motilimonas pumila</name>
    <dbReference type="NCBI Taxonomy" id="2303987"/>
    <lineage>
        <taxon>Bacteria</taxon>
        <taxon>Pseudomonadati</taxon>
        <taxon>Pseudomonadota</taxon>
        <taxon>Gammaproteobacteria</taxon>
        <taxon>Alteromonadales</taxon>
        <taxon>Alteromonadales genera incertae sedis</taxon>
        <taxon>Motilimonas</taxon>
    </lineage>
</organism>
<evidence type="ECO:0000313" key="3">
    <source>
        <dbReference type="Proteomes" id="UP000283255"/>
    </source>
</evidence>
<reference evidence="2 3" key="2">
    <citation type="submission" date="2019-01" db="EMBL/GenBank/DDBJ databases">
        <title>Motilimonas pumilus sp. nov., isolated from the gut of sea cucumber (Apostichopus japonicus).</title>
        <authorList>
            <person name="Wang F.-Q."/>
            <person name="Ren L.-H."/>
            <person name="Lin Y.-W."/>
            <person name="Sun G.-H."/>
            <person name="Du Z.-J."/>
            <person name="Zhao J.-X."/>
            <person name="Liu X.-J."/>
            <person name="Liu L.-J."/>
        </authorList>
    </citation>
    <scope>NUCLEOTIDE SEQUENCE [LARGE SCALE GENOMIC DNA]</scope>
    <source>
        <strain evidence="2 3">PLHSC7-2</strain>
    </source>
</reference>
<dbReference type="GO" id="GO:0005886">
    <property type="term" value="C:plasma membrane"/>
    <property type="evidence" value="ECO:0007669"/>
    <property type="project" value="TreeGrafter"/>
</dbReference>
<dbReference type="Pfam" id="PF02698">
    <property type="entry name" value="DUF218"/>
    <property type="match status" value="1"/>
</dbReference>
<keyword evidence="3" id="KW-1185">Reference proteome</keyword>
<reference evidence="2 3" key="1">
    <citation type="submission" date="2018-09" db="EMBL/GenBank/DDBJ databases">
        <authorList>
            <person name="Wang F."/>
        </authorList>
    </citation>
    <scope>NUCLEOTIDE SEQUENCE [LARGE SCALE GENOMIC DNA]</scope>
    <source>
        <strain evidence="2 3">PLHSC7-2</strain>
    </source>
</reference>
<feature type="domain" description="DUF218" evidence="1">
    <location>
        <begin position="27"/>
        <end position="147"/>
    </location>
</feature>
<dbReference type="AlphaFoldDB" id="A0A418YKJ0"/>
<name>A0A418YKJ0_9GAMM</name>
<dbReference type="EMBL" id="QZCH01000001">
    <property type="protein sequence ID" value="RJG51504.1"/>
    <property type="molecule type" value="Genomic_DNA"/>
</dbReference>
<dbReference type="InterPro" id="IPR003848">
    <property type="entry name" value="DUF218"/>
</dbReference>
<proteinExistence type="predicted"/>
<evidence type="ECO:0000259" key="1">
    <source>
        <dbReference type="Pfam" id="PF02698"/>
    </source>
</evidence>
<sequence>MTQTVDQHGQILWDFLSEESELKPASCIIVMGSIDTRTAERAAQCMLSGLAPVVVFSGNCGRNTEGLFQQTEAELFAEKAVSLGVDPSQVLIEPKATNTGENVKFAMALLAEKGIAVDSVILVHKNFATKRAYATFKQHFDGIEVMVTGPSLTYQTYPNAIISRELFLHTLVGDMQRMKLYPELGHQMALEIPSNAWQSYLALRDLGYTEQIVN</sequence>
<dbReference type="CDD" id="cd06259">
    <property type="entry name" value="YdcF-like"/>
    <property type="match status" value="1"/>
</dbReference>
<dbReference type="RefSeq" id="WP_119909028.1">
    <property type="nucleotide sequence ID" value="NZ_QZCH01000001.1"/>
</dbReference>